<dbReference type="EMBL" id="ASJR01000025">
    <property type="protein sequence ID" value="ERP30946.1"/>
    <property type="molecule type" value="Genomic_DNA"/>
</dbReference>
<dbReference type="OrthoDB" id="9803916at2"/>
<dbReference type="InterPro" id="IPR036866">
    <property type="entry name" value="RibonucZ/Hydroxyglut_hydro"/>
</dbReference>
<dbReference type="GO" id="GO:0004527">
    <property type="term" value="F:exonuclease activity"/>
    <property type="evidence" value="ECO:0007669"/>
    <property type="project" value="UniProtKB-KW"/>
</dbReference>
<accession>U7D5V6</accession>
<dbReference type="Gene3D" id="3.60.15.10">
    <property type="entry name" value="Ribonuclease Z/Hydroxyacylglutathione hydrolase-like"/>
    <property type="match status" value="1"/>
</dbReference>
<dbReference type="Pfam" id="PF10996">
    <property type="entry name" value="Beta-Casp"/>
    <property type="match status" value="1"/>
</dbReference>
<gene>
    <name evidence="4" type="ORF">CALK_2195</name>
</gene>
<dbReference type="STRING" id="1313304.CALK_2195"/>
<dbReference type="Proteomes" id="UP000017148">
    <property type="component" value="Unassembled WGS sequence"/>
</dbReference>
<dbReference type="GO" id="GO:0004521">
    <property type="term" value="F:RNA endonuclease activity"/>
    <property type="evidence" value="ECO:0007669"/>
    <property type="project" value="TreeGrafter"/>
</dbReference>
<comment type="caution">
    <text evidence="4">The sequence shown here is derived from an EMBL/GenBank/DDBJ whole genome shotgun (WGS) entry which is preliminary data.</text>
</comment>
<evidence type="ECO:0000259" key="3">
    <source>
        <dbReference type="SMART" id="SM01027"/>
    </source>
</evidence>
<proteinExistence type="predicted"/>
<dbReference type="PATRIC" id="fig|1313304.3.peg.2091"/>
<keyword evidence="4" id="KW-0269">Exonuclease</keyword>
<dbReference type="InterPro" id="IPR050698">
    <property type="entry name" value="MBL"/>
</dbReference>
<dbReference type="InterPro" id="IPR001279">
    <property type="entry name" value="Metallo-B-lactamas"/>
</dbReference>
<keyword evidence="5" id="KW-1185">Reference proteome</keyword>
<protein>
    <submittedName>
        <fullName evidence="4">Putative exonuclease of the beta-lactamase fold involved in RNA processing</fullName>
    </submittedName>
</protein>
<dbReference type="InterPro" id="IPR022712">
    <property type="entry name" value="Beta_Casp"/>
</dbReference>
<organism evidence="4 5">
    <name type="scientific">Chitinivibrio alkaliphilus ACht1</name>
    <dbReference type="NCBI Taxonomy" id="1313304"/>
    <lineage>
        <taxon>Bacteria</taxon>
        <taxon>Pseudomonadati</taxon>
        <taxon>Fibrobacterota</taxon>
        <taxon>Chitinivibrionia</taxon>
        <taxon>Chitinivibrionales</taxon>
        <taxon>Chitinivibrionaceae</taxon>
        <taxon>Chitinivibrio</taxon>
    </lineage>
</organism>
<evidence type="ECO:0000259" key="2">
    <source>
        <dbReference type="SMART" id="SM00849"/>
    </source>
</evidence>
<dbReference type="Gene3D" id="3.40.50.10890">
    <property type="match status" value="1"/>
</dbReference>
<dbReference type="CDD" id="cd16295">
    <property type="entry name" value="TTHA0252-CPSF-like_MBL-fold"/>
    <property type="match status" value="1"/>
</dbReference>
<reference evidence="4 5" key="1">
    <citation type="journal article" date="2013" name="Environ. Microbiol.">
        <title>Genome analysis of Chitinivibrio alkaliphilus gen. nov., sp. nov., a novel extremely haloalkaliphilic anaerobic chitinolytic bacterium from the candidate phylum Termite Group 3.</title>
        <authorList>
            <person name="Sorokin D.Y."/>
            <person name="Gumerov V.M."/>
            <person name="Rakitin A.L."/>
            <person name="Beletsky A.V."/>
            <person name="Damste J.S."/>
            <person name="Muyzer G."/>
            <person name="Mardanov A.V."/>
            <person name="Ravin N.V."/>
        </authorList>
    </citation>
    <scope>NUCLEOTIDE SEQUENCE [LARGE SCALE GENOMIC DNA]</scope>
    <source>
        <strain evidence="4 5">ACht1</strain>
    </source>
</reference>
<feature type="domain" description="Metallo-beta-lactamase" evidence="2">
    <location>
        <begin position="13"/>
        <end position="241"/>
    </location>
</feature>
<dbReference type="eggNOG" id="COG1236">
    <property type="taxonomic scope" value="Bacteria"/>
</dbReference>
<dbReference type="Pfam" id="PF07521">
    <property type="entry name" value="RMMBL"/>
    <property type="match status" value="1"/>
</dbReference>
<dbReference type="PANTHER" id="PTHR11203:SF37">
    <property type="entry name" value="INTEGRATOR COMPLEX SUBUNIT 11"/>
    <property type="match status" value="1"/>
</dbReference>
<feature type="domain" description="Beta-Casp" evidence="3">
    <location>
        <begin position="253"/>
        <end position="379"/>
    </location>
</feature>
<evidence type="ECO:0000313" key="4">
    <source>
        <dbReference type="EMBL" id="ERP30946.1"/>
    </source>
</evidence>
<dbReference type="InterPro" id="IPR011108">
    <property type="entry name" value="RMMBL"/>
</dbReference>
<dbReference type="Pfam" id="PF00753">
    <property type="entry name" value="Lactamase_B"/>
    <property type="match status" value="1"/>
</dbReference>
<dbReference type="RefSeq" id="WP_022637571.1">
    <property type="nucleotide sequence ID" value="NZ_ASJR01000025.1"/>
</dbReference>
<dbReference type="SMART" id="SM00849">
    <property type="entry name" value="Lactamase_B"/>
    <property type="match status" value="1"/>
</dbReference>
<keyword evidence="4" id="KW-0540">Nuclease</keyword>
<keyword evidence="1" id="KW-0378">Hydrolase</keyword>
<dbReference type="PANTHER" id="PTHR11203">
    <property type="entry name" value="CLEAVAGE AND POLYADENYLATION SPECIFICITY FACTOR FAMILY MEMBER"/>
    <property type="match status" value="1"/>
</dbReference>
<name>U7D5V6_9BACT</name>
<evidence type="ECO:0000313" key="5">
    <source>
        <dbReference type="Proteomes" id="UP000017148"/>
    </source>
</evidence>
<sequence>MQLGFYGAAETVTGSLYLLQVNGKNILIDCGLYQGKREDMFQKNRNFPFDPAEIDHLVVTHAHIDHTGNIPNLVRKGFSGPIHATVPTTELCEVMLRDSAYIQEKDVEFVNKIRRKQNKPPFKPIYTSKDVEDTLPLFTSYDYDETFSLGKGISVTFRDAGHILGSAGILFEINEQGKQYRLGFSGDIGRPNMPLMHDPNKLRDLTHLVMESTYGGRNHGGFENTEDEIAKIVTDVAYSGGKLIIPAFAVGRTQLLIYLLHKLYDNHRIPDIPIFVDSPMAYKATQIFIKHRDLFDRETQRIFVTDDRSIFDFKNLTFIETVDESKALNSISYPHIIISASGMAEGGRILHHLRNNVGNRKSTVLFVGYAAKHTLARKILDGDPVVKIFGIEHKVKCTVKKLDSFSAHADRHELLQYITHCSPEKLEKIYLVHGEPEQINLFKDAVQSQGYTIAIPTEGEVMEL</sequence>
<dbReference type="SMART" id="SM01027">
    <property type="entry name" value="Beta-Casp"/>
    <property type="match status" value="1"/>
</dbReference>
<dbReference type="SUPFAM" id="SSF56281">
    <property type="entry name" value="Metallo-hydrolase/oxidoreductase"/>
    <property type="match status" value="1"/>
</dbReference>
<dbReference type="AlphaFoldDB" id="U7D5V6"/>
<evidence type="ECO:0000256" key="1">
    <source>
        <dbReference type="ARBA" id="ARBA00022801"/>
    </source>
</evidence>